<feature type="region of interest" description="Disordered" evidence="1">
    <location>
        <begin position="1"/>
        <end position="41"/>
    </location>
</feature>
<protein>
    <submittedName>
        <fullName evidence="2">Uncharacterized protein</fullName>
    </submittedName>
</protein>
<gene>
    <name evidence="2" type="ORF">BFJ68_g16613</name>
</gene>
<reference evidence="2 3" key="1">
    <citation type="journal article" date="2018" name="Sci. Rep.">
        <title>Characterisation of pathogen-specific regions and novel effector candidates in Fusarium oxysporum f. sp. cepae.</title>
        <authorList>
            <person name="Armitage A.D."/>
            <person name="Taylor A."/>
            <person name="Sobczyk M.K."/>
            <person name="Baxter L."/>
            <person name="Greenfield B.P."/>
            <person name="Bates H.J."/>
            <person name="Wilson F."/>
            <person name="Jackson A.C."/>
            <person name="Ott S."/>
            <person name="Harrison R.J."/>
            <person name="Clarkson J.P."/>
        </authorList>
    </citation>
    <scope>NUCLEOTIDE SEQUENCE [LARGE SCALE GENOMIC DNA]</scope>
    <source>
        <strain evidence="2 3">Fo_A28</strain>
    </source>
</reference>
<accession>A0A420N4I7</accession>
<evidence type="ECO:0000256" key="1">
    <source>
        <dbReference type="SAM" id="MobiDB-lite"/>
    </source>
</evidence>
<evidence type="ECO:0000313" key="3">
    <source>
        <dbReference type="Proteomes" id="UP000285860"/>
    </source>
</evidence>
<dbReference type="AlphaFoldDB" id="A0A420N4I7"/>
<proteinExistence type="predicted"/>
<organism evidence="2 3">
    <name type="scientific">Fusarium oxysporum</name>
    <name type="common">Fusarium vascular wilt</name>
    <dbReference type="NCBI Taxonomy" id="5507"/>
    <lineage>
        <taxon>Eukaryota</taxon>
        <taxon>Fungi</taxon>
        <taxon>Dikarya</taxon>
        <taxon>Ascomycota</taxon>
        <taxon>Pezizomycotina</taxon>
        <taxon>Sordariomycetes</taxon>
        <taxon>Hypocreomycetidae</taxon>
        <taxon>Hypocreales</taxon>
        <taxon>Nectriaceae</taxon>
        <taxon>Fusarium</taxon>
        <taxon>Fusarium oxysporum species complex</taxon>
    </lineage>
</organism>
<comment type="caution">
    <text evidence="2">The sequence shown here is derived from an EMBL/GenBank/DDBJ whole genome shotgun (WGS) entry which is preliminary data.</text>
</comment>
<feature type="compositionally biased region" description="Polar residues" evidence="1">
    <location>
        <begin position="10"/>
        <end position="22"/>
    </location>
</feature>
<dbReference type="Pfam" id="PF10224">
    <property type="entry name" value="DUF2205"/>
    <property type="match status" value="1"/>
</dbReference>
<name>A0A420N4I7_FUSOX</name>
<dbReference type="VEuPathDB" id="FungiDB:FOZG_18471"/>
<dbReference type="Proteomes" id="UP000285860">
    <property type="component" value="Unassembled WGS sequence"/>
</dbReference>
<dbReference type="InterPro" id="IPR019357">
    <property type="entry name" value="SCOC"/>
</dbReference>
<sequence length="107" mass="11943">MIGSVGWHQPHSSIRASGQDTNEPVKITTEPDGMRAMSPRMASDDVEALKREIHAGLHLHAKALQDSLLLISNRIEAIKKGNEKLDSNNEFLHKSIKDLTGMRWTMT</sequence>
<dbReference type="Gene3D" id="1.20.5.170">
    <property type="match status" value="1"/>
</dbReference>
<dbReference type="EMBL" id="MRCY01000305">
    <property type="protein sequence ID" value="RKK89879.1"/>
    <property type="molecule type" value="Genomic_DNA"/>
</dbReference>
<dbReference type="VEuPathDB" id="FungiDB:FOMG_17730"/>
<evidence type="ECO:0000313" key="2">
    <source>
        <dbReference type="EMBL" id="RKK89879.1"/>
    </source>
</evidence>